<dbReference type="GO" id="GO:0046872">
    <property type="term" value="F:metal ion binding"/>
    <property type="evidence" value="ECO:0007669"/>
    <property type="project" value="UniProtKB-KW"/>
</dbReference>
<dbReference type="Pfam" id="PF00702">
    <property type="entry name" value="Hydrolase"/>
    <property type="match status" value="1"/>
</dbReference>
<dbReference type="GO" id="GO:0005524">
    <property type="term" value="F:ATP binding"/>
    <property type="evidence" value="ECO:0007669"/>
    <property type="project" value="UniProtKB-UniRule"/>
</dbReference>
<evidence type="ECO:0000256" key="6">
    <source>
        <dbReference type="ARBA" id="ARBA00022989"/>
    </source>
</evidence>
<evidence type="ECO:0000256" key="11">
    <source>
        <dbReference type="SAM" id="MobiDB-lite"/>
    </source>
</evidence>
<dbReference type="InterPro" id="IPR044492">
    <property type="entry name" value="P_typ_ATPase_HD_dom"/>
</dbReference>
<dbReference type="SFLD" id="SFLDF00027">
    <property type="entry name" value="p-type_atpase"/>
    <property type="match status" value="1"/>
</dbReference>
<evidence type="ECO:0000256" key="4">
    <source>
        <dbReference type="ARBA" id="ARBA00022723"/>
    </source>
</evidence>
<keyword evidence="4 10" id="KW-0479">Metal-binding</keyword>
<comment type="caution">
    <text evidence="13">The sequence shown here is derived from an EMBL/GenBank/DDBJ whole genome shotgun (WGS) entry which is preliminary data.</text>
</comment>
<feature type="compositionally biased region" description="Basic and acidic residues" evidence="11">
    <location>
        <begin position="749"/>
        <end position="759"/>
    </location>
</feature>
<dbReference type="NCBIfam" id="TIGR01525">
    <property type="entry name" value="ATPase-IB_hvy"/>
    <property type="match status" value="1"/>
</dbReference>
<keyword evidence="10" id="KW-0547">Nucleotide-binding</keyword>
<dbReference type="EMBL" id="JAHLFE010000106">
    <property type="protein sequence ID" value="MBU3844281.1"/>
    <property type="molecule type" value="Genomic_DNA"/>
</dbReference>
<dbReference type="SUPFAM" id="SSF56784">
    <property type="entry name" value="HAD-like"/>
    <property type="match status" value="1"/>
</dbReference>
<dbReference type="GO" id="GO:0016887">
    <property type="term" value="F:ATP hydrolysis activity"/>
    <property type="evidence" value="ECO:0007669"/>
    <property type="project" value="InterPro"/>
</dbReference>
<evidence type="ECO:0000256" key="9">
    <source>
        <dbReference type="ARBA" id="ARBA00047308"/>
    </source>
</evidence>
<reference evidence="13" key="2">
    <citation type="submission" date="2021-04" db="EMBL/GenBank/DDBJ databases">
        <authorList>
            <person name="Gilroy R."/>
        </authorList>
    </citation>
    <scope>NUCLEOTIDE SEQUENCE</scope>
    <source>
        <strain evidence="13">378</strain>
    </source>
</reference>
<evidence type="ECO:0000256" key="7">
    <source>
        <dbReference type="ARBA" id="ARBA00023136"/>
    </source>
</evidence>
<accession>A0A948TFX1</accession>
<keyword evidence="5" id="KW-1278">Translocase</keyword>
<dbReference type="PRINTS" id="PR00941">
    <property type="entry name" value="CDATPASE"/>
</dbReference>
<reference evidence="13" key="1">
    <citation type="journal article" date="2021" name="PeerJ">
        <title>Extensive microbial diversity within the chicken gut microbiome revealed by metagenomics and culture.</title>
        <authorList>
            <person name="Gilroy R."/>
            <person name="Ravi A."/>
            <person name="Getino M."/>
            <person name="Pursley I."/>
            <person name="Horton D.L."/>
            <person name="Alikhan N.F."/>
            <person name="Baker D."/>
            <person name="Gharbi K."/>
            <person name="Hall N."/>
            <person name="Watson M."/>
            <person name="Adriaenssens E.M."/>
            <person name="Foster-Nyarko E."/>
            <person name="Jarju S."/>
            <person name="Secka A."/>
            <person name="Antonio M."/>
            <person name="Oren A."/>
            <person name="Chaudhuri R.R."/>
            <person name="La Ragione R."/>
            <person name="Hildebrand F."/>
            <person name="Pallen M.J."/>
        </authorList>
    </citation>
    <scope>NUCLEOTIDE SEQUENCE</scope>
    <source>
        <strain evidence="13">378</strain>
    </source>
</reference>
<dbReference type="PROSITE" id="PS00154">
    <property type="entry name" value="ATPASE_E1_E2"/>
    <property type="match status" value="1"/>
</dbReference>
<dbReference type="InterPro" id="IPR001757">
    <property type="entry name" value="P_typ_ATPase"/>
</dbReference>
<dbReference type="Pfam" id="PF00122">
    <property type="entry name" value="E1-E2_ATPase"/>
    <property type="match status" value="1"/>
</dbReference>
<dbReference type="SFLD" id="SFLDS00003">
    <property type="entry name" value="Haloacid_Dehalogenase"/>
    <property type="match status" value="1"/>
</dbReference>
<dbReference type="SFLD" id="SFLDG00002">
    <property type="entry name" value="C1.7:_P-type_atpase_like"/>
    <property type="match status" value="1"/>
</dbReference>
<evidence type="ECO:0000259" key="12">
    <source>
        <dbReference type="Pfam" id="PF00122"/>
    </source>
</evidence>
<sequence length="768" mass="82305">MQSLLYTLNSNLESLEAAHLEAQVRQIKGVISACYRPQEHTLKVTLDGSANKLKVKAALYRVLMRGYVQTAKDLVHSAHTTLTAPEKPQNQKSVPDDIGAELEHHKKSALISIVGLGAFAILRRVNPTLYASTTMLRSALVLLMSMDLLRSGIKDAWHERRPNAETLTVTAIIASVLAKKPESSLSLLAISHFAEGLTTLAAKKARKNITDLVSLDAQEVWLRDANGFERKVPVEMVKPGMIVSIHDGEKICVDGEIVKGQAAVDQAAITGESAPVAKKVGDKVFAGSNIRLGEIEVRVEKVGDDTSIARIVHLVEDAQNRRAPIQNYADKMATSLVPVSFIAAAVVYLVTRDLQRVLNMLFIDFSCGLKLSTATAMSAAISRLAKDGVLVKGGSFIEQAASVDTVVLDKTGTITKGHPEVVNVTTTADLKVDTLLALAASAEAHSSHPMAIAILEETAKRKLKVPHHIDTRNVIARGIEAEIGPYLEFSGGTLLVGSRTFMQERQVSGINEYVDKRVSETGSLIYVAANGKLVGVIESSDPVRTDFKRAINRMRYAGIEEIVMLTGDNEATAAKIAHSLGLDTYKAEVMPEDKASFVANLQRHSSVLMVGDGINDAPALAYADIGVAMGTSCTDTAMETADVTINSEDPLKLPQFIALGQRTMRIVHQNFAVTIAVNTAAMMMGALGFINPLLASIVHNASTLGVVLNSARVLSAPKPRAILGPSLAEKEAEADAASYAMAQRVAAEHEAQAREHEHAAAATVTEQA</sequence>
<dbReference type="InterPro" id="IPR059000">
    <property type="entry name" value="ATPase_P-type_domA"/>
</dbReference>
<feature type="domain" description="P-type ATPase A" evidence="12">
    <location>
        <begin position="217"/>
        <end position="316"/>
    </location>
</feature>
<dbReference type="Proteomes" id="UP000733611">
    <property type="component" value="Unassembled WGS sequence"/>
</dbReference>
<keyword evidence="7" id="KW-0472">Membrane</keyword>
<comment type="subcellular location">
    <subcellularLocation>
        <location evidence="10">Cell membrane</location>
    </subcellularLocation>
    <subcellularLocation>
        <location evidence="1">Membrane</location>
    </subcellularLocation>
</comment>
<evidence type="ECO:0000313" key="13">
    <source>
        <dbReference type="EMBL" id="MBU3844281.1"/>
    </source>
</evidence>
<evidence type="ECO:0000256" key="5">
    <source>
        <dbReference type="ARBA" id="ARBA00022967"/>
    </source>
</evidence>
<dbReference type="InterPro" id="IPR008250">
    <property type="entry name" value="ATPase_P-typ_transduc_dom_A_sf"/>
</dbReference>
<dbReference type="Gene3D" id="3.40.50.1000">
    <property type="entry name" value="HAD superfamily/HAD-like"/>
    <property type="match status" value="1"/>
</dbReference>
<keyword evidence="10" id="KW-1003">Cell membrane</keyword>
<name>A0A948TFX1_9GAMM</name>
<comment type="similarity">
    <text evidence="2 10">Belongs to the cation transport ATPase (P-type) (TC 3.A.3) family. Type IB subfamily.</text>
</comment>
<dbReference type="SUPFAM" id="SSF81665">
    <property type="entry name" value="Calcium ATPase, transmembrane domain M"/>
    <property type="match status" value="1"/>
</dbReference>
<dbReference type="PANTHER" id="PTHR48085">
    <property type="entry name" value="CADMIUM/ZINC-TRANSPORTING ATPASE HMA2-RELATED"/>
    <property type="match status" value="1"/>
</dbReference>
<dbReference type="InterPro" id="IPR023298">
    <property type="entry name" value="ATPase_P-typ_TM_dom_sf"/>
</dbReference>
<gene>
    <name evidence="13" type="ORF">H9847_05355</name>
</gene>
<dbReference type="NCBIfam" id="TIGR01494">
    <property type="entry name" value="ATPase_P-type"/>
    <property type="match status" value="1"/>
</dbReference>
<dbReference type="PANTHER" id="PTHR48085:SF5">
    <property type="entry name" value="CADMIUM_ZINC-TRANSPORTING ATPASE HMA4-RELATED"/>
    <property type="match status" value="1"/>
</dbReference>
<keyword evidence="10" id="KW-0067">ATP-binding</keyword>
<comment type="catalytic activity">
    <reaction evidence="9">
        <text>Zn(2+)(in) + ATP + H2O = Zn(2+)(out) + ADP + phosphate + H(+)</text>
        <dbReference type="Rhea" id="RHEA:20621"/>
        <dbReference type="ChEBI" id="CHEBI:15377"/>
        <dbReference type="ChEBI" id="CHEBI:15378"/>
        <dbReference type="ChEBI" id="CHEBI:29105"/>
        <dbReference type="ChEBI" id="CHEBI:30616"/>
        <dbReference type="ChEBI" id="CHEBI:43474"/>
        <dbReference type="ChEBI" id="CHEBI:456216"/>
        <dbReference type="EC" id="7.2.2.12"/>
    </reaction>
</comment>
<keyword evidence="6" id="KW-1133">Transmembrane helix</keyword>
<dbReference type="InterPro" id="IPR023299">
    <property type="entry name" value="ATPase_P-typ_cyto_dom_N"/>
</dbReference>
<dbReference type="GO" id="GO:0016463">
    <property type="term" value="F:P-type zinc transporter activity"/>
    <property type="evidence" value="ECO:0007669"/>
    <property type="project" value="UniProtKB-EC"/>
</dbReference>
<keyword evidence="3" id="KW-0812">Transmembrane</keyword>
<evidence type="ECO:0000256" key="3">
    <source>
        <dbReference type="ARBA" id="ARBA00022692"/>
    </source>
</evidence>
<evidence type="ECO:0000256" key="10">
    <source>
        <dbReference type="RuleBase" id="RU362081"/>
    </source>
</evidence>
<dbReference type="EC" id="7.2.2.12" evidence="8"/>
<dbReference type="SUPFAM" id="SSF81653">
    <property type="entry name" value="Calcium ATPase, transduction domain A"/>
    <property type="match status" value="1"/>
</dbReference>
<evidence type="ECO:0000256" key="2">
    <source>
        <dbReference type="ARBA" id="ARBA00006024"/>
    </source>
</evidence>
<dbReference type="Gene3D" id="3.40.1110.10">
    <property type="entry name" value="Calcium-transporting ATPase, cytoplasmic domain N"/>
    <property type="match status" value="1"/>
</dbReference>
<dbReference type="InterPro" id="IPR027256">
    <property type="entry name" value="P-typ_ATPase_IB"/>
</dbReference>
<dbReference type="InterPro" id="IPR023214">
    <property type="entry name" value="HAD_sf"/>
</dbReference>
<dbReference type="GO" id="GO:0005886">
    <property type="term" value="C:plasma membrane"/>
    <property type="evidence" value="ECO:0007669"/>
    <property type="project" value="UniProtKB-SubCell"/>
</dbReference>
<dbReference type="Gene3D" id="2.70.150.10">
    <property type="entry name" value="Calcium-transporting ATPase, cytoplasmic transduction domain A"/>
    <property type="match status" value="1"/>
</dbReference>
<dbReference type="InterPro" id="IPR051014">
    <property type="entry name" value="Cation_Transport_ATPase_IB"/>
</dbReference>
<organism evidence="13 14">
    <name type="scientific">Candidatus Anaerobiospirillum pullicola</name>
    <dbReference type="NCBI Taxonomy" id="2838451"/>
    <lineage>
        <taxon>Bacteria</taxon>
        <taxon>Pseudomonadati</taxon>
        <taxon>Pseudomonadota</taxon>
        <taxon>Gammaproteobacteria</taxon>
        <taxon>Aeromonadales</taxon>
        <taxon>Succinivibrionaceae</taxon>
        <taxon>Anaerobiospirillum</taxon>
    </lineage>
</organism>
<protein>
    <recommendedName>
        <fullName evidence="8">P-type Zn(2+) transporter</fullName>
        <ecNumber evidence="8">7.2.2.12</ecNumber>
    </recommendedName>
</protein>
<proteinExistence type="inferred from homology"/>
<dbReference type="PRINTS" id="PR00119">
    <property type="entry name" value="CATATPASE"/>
</dbReference>
<evidence type="ECO:0000256" key="8">
    <source>
        <dbReference type="ARBA" id="ARBA00039097"/>
    </source>
</evidence>
<evidence type="ECO:0000313" key="14">
    <source>
        <dbReference type="Proteomes" id="UP000733611"/>
    </source>
</evidence>
<dbReference type="FunFam" id="2.70.150.10:FF:000002">
    <property type="entry name" value="Copper-transporting ATPase 1, putative"/>
    <property type="match status" value="1"/>
</dbReference>
<dbReference type="InterPro" id="IPR018303">
    <property type="entry name" value="ATPase_P-typ_P_site"/>
</dbReference>
<evidence type="ECO:0000256" key="1">
    <source>
        <dbReference type="ARBA" id="ARBA00004370"/>
    </source>
</evidence>
<dbReference type="AlphaFoldDB" id="A0A948TFX1"/>
<dbReference type="InterPro" id="IPR036412">
    <property type="entry name" value="HAD-like_sf"/>
</dbReference>
<feature type="region of interest" description="Disordered" evidence="11">
    <location>
        <begin position="749"/>
        <end position="768"/>
    </location>
</feature>